<dbReference type="InterPro" id="IPR036661">
    <property type="entry name" value="Luciferase-like_sf"/>
</dbReference>
<reference evidence="5" key="1">
    <citation type="submission" date="2016-05" db="EMBL/GenBank/DDBJ databases">
        <authorList>
            <person name="Liu B."/>
            <person name="Wang J."/>
            <person name="Zhu Y."/>
            <person name="Liu G."/>
            <person name="Chen Q."/>
            <person name="Chen Z."/>
            <person name="Lan J."/>
            <person name="Che J."/>
            <person name="Ge C."/>
            <person name="Shi H."/>
            <person name="Pan Z."/>
            <person name="Liu X."/>
        </authorList>
    </citation>
    <scope>NUCLEOTIDE SEQUENCE [LARGE SCALE GENOMIC DNA]</scope>
    <source>
        <strain evidence="5">FJAT-27215</strain>
    </source>
</reference>
<evidence type="ECO:0000313" key="4">
    <source>
        <dbReference type="EMBL" id="OCA92908.1"/>
    </source>
</evidence>
<evidence type="ECO:0000313" key="5">
    <source>
        <dbReference type="Proteomes" id="UP000092578"/>
    </source>
</evidence>
<evidence type="ECO:0000259" key="3">
    <source>
        <dbReference type="Pfam" id="PF00296"/>
    </source>
</evidence>
<sequence>MKFGIFANLSGPERHEEYYKVLDEAREQAIYCDENGYDSIWYTEHHFGHEGNELISNPILMGADIAARTKRIRIGQAANVITFWHPLRLAEDIAMLDQLSKGRVEVGLARGLYGREAANLNTLADPTNQEQNRAVFEETLEILKKAWENRFFAHEGEIYQFPPKGLKWNHPMSPASPEFMDMEKGEINKISLMPRPYQKPMPPLWQVIDSPRSIKWAAENNVKGMFWMPTVKELKERFELYRETASKARGCEVPLGEGIALVRDVYVAETMEQARQDAAEAVLNNYRWICHWRGLGNLMDPGEQVKEGQELNYDFLHPRNLLFGTPEYVAEKIQELKEELNLQELLLWVNHNGLPHDKMMKSLKLFTEEVMPKFANENQGVKVHARNS</sequence>
<dbReference type="Proteomes" id="UP000092578">
    <property type="component" value="Unassembled WGS sequence"/>
</dbReference>
<keyword evidence="1" id="KW-0560">Oxidoreductase</keyword>
<name>A0A1B9B9Y7_9BACI</name>
<protein>
    <submittedName>
        <fullName evidence="4">Luciferase</fullName>
    </submittedName>
</protein>
<dbReference type="AlphaFoldDB" id="A0A1B9B9Y7"/>
<dbReference type="EMBL" id="MAYT01000001">
    <property type="protein sequence ID" value="OCA92908.1"/>
    <property type="molecule type" value="Genomic_DNA"/>
</dbReference>
<comment type="caution">
    <text evidence="4">The sequence shown here is derived from an EMBL/GenBank/DDBJ whole genome shotgun (WGS) entry which is preliminary data.</text>
</comment>
<dbReference type="PANTHER" id="PTHR30137:SF8">
    <property type="entry name" value="BLR5498 PROTEIN"/>
    <property type="match status" value="1"/>
</dbReference>
<dbReference type="SUPFAM" id="SSF51679">
    <property type="entry name" value="Bacterial luciferase-like"/>
    <property type="match status" value="1"/>
</dbReference>
<dbReference type="Gene3D" id="3.20.20.30">
    <property type="entry name" value="Luciferase-like domain"/>
    <property type="match status" value="1"/>
</dbReference>
<feature type="domain" description="Luciferase-like" evidence="3">
    <location>
        <begin position="1"/>
        <end position="338"/>
    </location>
</feature>
<dbReference type="GO" id="GO:0016705">
    <property type="term" value="F:oxidoreductase activity, acting on paired donors, with incorporation or reduction of molecular oxygen"/>
    <property type="evidence" value="ECO:0007669"/>
    <property type="project" value="InterPro"/>
</dbReference>
<organism evidence="4 5">
    <name type="scientific">Pseudobacillus wudalianchiensis</name>
    <dbReference type="NCBI Taxonomy" id="1743143"/>
    <lineage>
        <taxon>Bacteria</taxon>
        <taxon>Bacillati</taxon>
        <taxon>Bacillota</taxon>
        <taxon>Bacilli</taxon>
        <taxon>Bacillales</taxon>
        <taxon>Bacillaceae</taxon>
        <taxon>Pseudobacillus</taxon>
    </lineage>
</organism>
<dbReference type="GO" id="GO:0005829">
    <property type="term" value="C:cytosol"/>
    <property type="evidence" value="ECO:0007669"/>
    <property type="project" value="TreeGrafter"/>
</dbReference>
<evidence type="ECO:0000256" key="2">
    <source>
        <dbReference type="ARBA" id="ARBA00023033"/>
    </source>
</evidence>
<dbReference type="PANTHER" id="PTHR30137">
    <property type="entry name" value="LUCIFERASE-LIKE MONOOXYGENASE"/>
    <property type="match status" value="1"/>
</dbReference>
<dbReference type="RefSeq" id="WP_065409363.1">
    <property type="nucleotide sequence ID" value="NZ_MAYT01000001.1"/>
</dbReference>
<proteinExistence type="predicted"/>
<dbReference type="Pfam" id="PF00296">
    <property type="entry name" value="Bac_luciferase"/>
    <property type="match status" value="1"/>
</dbReference>
<gene>
    <name evidence="4" type="ORF">A8F95_04270</name>
</gene>
<accession>A0A1B9B9Y7</accession>
<evidence type="ECO:0000256" key="1">
    <source>
        <dbReference type="ARBA" id="ARBA00023002"/>
    </source>
</evidence>
<keyword evidence="2" id="KW-0503">Monooxygenase</keyword>
<dbReference type="InterPro" id="IPR050766">
    <property type="entry name" value="Bact_Lucif_Oxidored"/>
</dbReference>
<dbReference type="InterPro" id="IPR011251">
    <property type="entry name" value="Luciferase-like_dom"/>
</dbReference>
<dbReference type="GO" id="GO:0004497">
    <property type="term" value="F:monooxygenase activity"/>
    <property type="evidence" value="ECO:0007669"/>
    <property type="project" value="UniProtKB-KW"/>
</dbReference>
<keyword evidence="5" id="KW-1185">Reference proteome</keyword>